<dbReference type="OrthoDB" id="9782703at2"/>
<dbReference type="InterPro" id="IPR036388">
    <property type="entry name" value="WH-like_DNA-bd_sf"/>
</dbReference>
<dbReference type="GO" id="GO:0006352">
    <property type="term" value="P:DNA-templated transcription initiation"/>
    <property type="evidence" value="ECO:0007669"/>
    <property type="project" value="InterPro"/>
</dbReference>
<gene>
    <name evidence="7" type="ORF">DQQ01_11235</name>
</gene>
<dbReference type="InterPro" id="IPR013325">
    <property type="entry name" value="RNA_pol_sigma_r2"/>
</dbReference>
<evidence type="ECO:0000256" key="4">
    <source>
        <dbReference type="ARBA" id="ARBA00023163"/>
    </source>
</evidence>
<dbReference type="NCBIfam" id="TIGR02937">
    <property type="entry name" value="sigma70-ECF"/>
    <property type="match status" value="1"/>
</dbReference>
<accession>A0A2Z4UC78</accession>
<dbReference type="Gene3D" id="1.10.10.10">
    <property type="entry name" value="Winged helix-like DNA-binding domain superfamily/Winged helix DNA-binding domain"/>
    <property type="match status" value="1"/>
</dbReference>
<dbReference type="SUPFAM" id="SSF88659">
    <property type="entry name" value="Sigma3 and sigma4 domains of RNA polymerase sigma factors"/>
    <property type="match status" value="1"/>
</dbReference>
<dbReference type="CDD" id="cd06171">
    <property type="entry name" value="Sigma70_r4"/>
    <property type="match status" value="1"/>
</dbReference>
<dbReference type="InterPro" id="IPR039425">
    <property type="entry name" value="RNA_pol_sigma-70-like"/>
</dbReference>
<evidence type="ECO:0000256" key="1">
    <source>
        <dbReference type="ARBA" id="ARBA00010641"/>
    </source>
</evidence>
<evidence type="ECO:0000256" key="3">
    <source>
        <dbReference type="ARBA" id="ARBA00023082"/>
    </source>
</evidence>
<dbReference type="KEGG" id="blau:DQQ01_11235"/>
<reference evidence="8" key="1">
    <citation type="submission" date="2018-06" db="EMBL/GenBank/DDBJ databases">
        <title>Description of Blautia argi sp. nov., a new anaerobic isolated from dog feces.</title>
        <authorList>
            <person name="Chang Y.-H."/>
            <person name="Paek J."/>
            <person name="Shin Y."/>
        </authorList>
    </citation>
    <scope>NUCLEOTIDE SEQUENCE [LARGE SCALE GENOMIC DNA]</scope>
    <source>
        <strain evidence="8">KCTC 15426</strain>
    </source>
</reference>
<dbReference type="PANTHER" id="PTHR43133">
    <property type="entry name" value="RNA POLYMERASE ECF-TYPE SIGMA FACTO"/>
    <property type="match status" value="1"/>
</dbReference>
<dbReference type="RefSeq" id="WP_111920118.1">
    <property type="nucleotide sequence ID" value="NZ_CAUWHR010000009.1"/>
</dbReference>
<dbReference type="InterPro" id="IPR007627">
    <property type="entry name" value="RNA_pol_sigma70_r2"/>
</dbReference>
<dbReference type="Gene3D" id="1.10.1740.10">
    <property type="match status" value="1"/>
</dbReference>
<comment type="similarity">
    <text evidence="1">Belongs to the sigma-70 factor family. ECF subfamily.</text>
</comment>
<feature type="domain" description="RNA polymerase sigma-70 region 2" evidence="5">
    <location>
        <begin position="19"/>
        <end position="86"/>
    </location>
</feature>
<keyword evidence="2" id="KW-0805">Transcription regulation</keyword>
<dbReference type="GO" id="GO:0016987">
    <property type="term" value="F:sigma factor activity"/>
    <property type="evidence" value="ECO:0007669"/>
    <property type="project" value="UniProtKB-KW"/>
</dbReference>
<dbReference type="InterPro" id="IPR013324">
    <property type="entry name" value="RNA_pol_sigma_r3/r4-like"/>
</dbReference>
<proteinExistence type="inferred from homology"/>
<evidence type="ECO:0000256" key="2">
    <source>
        <dbReference type="ARBA" id="ARBA00023015"/>
    </source>
</evidence>
<dbReference type="Pfam" id="PF08281">
    <property type="entry name" value="Sigma70_r4_2"/>
    <property type="match status" value="1"/>
</dbReference>
<dbReference type="PANTHER" id="PTHR43133:SF51">
    <property type="entry name" value="RNA POLYMERASE SIGMA FACTOR"/>
    <property type="match status" value="1"/>
</dbReference>
<dbReference type="InterPro" id="IPR013249">
    <property type="entry name" value="RNA_pol_sigma70_r4_t2"/>
</dbReference>
<sequence length="168" mass="20010">MDLLVKRAQKGDAEAFIRLIEKHKISMYKAAKSYLKNEEDVADVMQDTVLSAFEHIRELKHTGYFKTWITRILINHCLDMLKQEKRCVPVEWTERESAEVQDKDRAFYELLEELSEDYRIIFLLYYGEGFCVREIAELLEMNENTVKSKLRRGRKKLEQVLCLKERSV</sequence>
<evidence type="ECO:0000259" key="5">
    <source>
        <dbReference type="Pfam" id="PF04542"/>
    </source>
</evidence>
<dbReference type="InterPro" id="IPR014284">
    <property type="entry name" value="RNA_pol_sigma-70_dom"/>
</dbReference>
<evidence type="ECO:0000313" key="7">
    <source>
        <dbReference type="EMBL" id="AWY98632.1"/>
    </source>
</evidence>
<feature type="domain" description="RNA polymerase sigma factor 70 region 4 type 2" evidence="6">
    <location>
        <begin position="105"/>
        <end position="157"/>
    </location>
</feature>
<dbReference type="Proteomes" id="UP000250003">
    <property type="component" value="Chromosome"/>
</dbReference>
<keyword evidence="3" id="KW-0731">Sigma factor</keyword>
<name>A0A2Z4UC78_9FIRM</name>
<keyword evidence="4" id="KW-0804">Transcription</keyword>
<dbReference type="GO" id="GO:0003677">
    <property type="term" value="F:DNA binding"/>
    <property type="evidence" value="ECO:0007669"/>
    <property type="project" value="InterPro"/>
</dbReference>
<dbReference type="SUPFAM" id="SSF88946">
    <property type="entry name" value="Sigma2 domain of RNA polymerase sigma factors"/>
    <property type="match status" value="1"/>
</dbReference>
<dbReference type="Pfam" id="PF04542">
    <property type="entry name" value="Sigma70_r2"/>
    <property type="match status" value="1"/>
</dbReference>
<evidence type="ECO:0000313" key="8">
    <source>
        <dbReference type="Proteomes" id="UP000250003"/>
    </source>
</evidence>
<organism evidence="7 8">
    <name type="scientific">Blautia argi</name>
    <dbReference type="NCBI Taxonomy" id="1912897"/>
    <lineage>
        <taxon>Bacteria</taxon>
        <taxon>Bacillati</taxon>
        <taxon>Bacillota</taxon>
        <taxon>Clostridia</taxon>
        <taxon>Lachnospirales</taxon>
        <taxon>Lachnospiraceae</taxon>
        <taxon>Blautia</taxon>
    </lineage>
</organism>
<protein>
    <submittedName>
        <fullName evidence="7">RNA polymerase subunit sigma-70</fullName>
    </submittedName>
</protein>
<dbReference type="EMBL" id="CP030280">
    <property type="protein sequence ID" value="AWY98632.1"/>
    <property type="molecule type" value="Genomic_DNA"/>
</dbReference>
<keyword evidence="8" id="KW-1185">Reference proteome</keyword>
<evidence type="ECO:0000259" key="6">
    <source>
        <dbReference type="Pfam" id="PF08281"/>
    </source>
</evidence>
<dbReference type="AlphaFoldDB" id="A0A2Z4UC78"/>